<organism evidence="11 12">
    <name type="scientific">Fusobacterium vincentii 4_1_13</name>
    <dbReference type="NCBI Taxonomy" id="469606"/>
    <lineage>
        <taxon>Bacteria</taxon>
        <taxon>Fusobacteriati</taxon>
        <taxon>Fusobacteriota</taxon>
        <taxon>Fusobacteriia</taxon>
        <taxon>Fusobacteriales</taxon>
        <taxon>Fusobacteriaceae</taxon>
        <taxon>Fusobacterium</taxon>
    </lineage>
</organism>
<evidence type="ECO:0000256" key="6">
    <source>
        <dbReference type="ARBA" id="ARBA00022989"/>
    </source>
</evidence>
<keyword evidence="6 10" id="KW-1133">Transmembrane helix</keyword>
<dbReference type="GO" id="GO:0015297">
    <property type="term" value="F:antiporter activity"/>
    <property type="evidence" value="ECO:0007669"/>
    <property type="project" value="UniProtKB-KW"/>
</dbReference>
<evidence type="ECO:0000256" key="5">
    <source>
        <dbReference type="ARBA" id="ARBA00022692"/>
    </source>
</evidence>
<dbReference type="RefSeq" id="WP_008803557.1">
    <property type="nucleotide sequence ID" value="NZ_KQ235738.1"/>
</dbReference>
<feature type="transmembrane region" description="Helical" evidence="10">
    <location>
        <begin position="89"/>
        <end position="113"/>
    </location>
</feature>
<comment type="caution">
    <text evidence="11">The sequence shown here is derived from an EMBL/GenBank/DDBJ whole genome shotgun (WGS) entry which is preliminary data.</text>
</comment>
<evidence type="ECO:0000256" key="2">
    <source>
        <dbReference type="ARBA" id="ARBA00022448"/>
    </source>
</evidence>
<reference evidence="11 12" key="1">
    <citation type="submission" date="2011-10" db="EMBL/GenBank/DDBJ databases">
        <title>The Genome Sequence of Fusobacterium sp. 4_1_13.</title>
        <authorList>
            <consortium name="The Broad Institute Genome Sequencing Platform"/>
            <person name="Earl A."/>
            <person name="Ward D."/>
            <person name="Feldgarden M."/>
            <person name="Gevers D."/>
            <person name="Strauss J."/>
            <person name="Ambrose C."/>
            <person name="Allen-Vercoe E."/>
            <person name="Young S.K."/>
            <person name="Zeng Q."/>
            <person name="Gargeya S."/>
            <person name="Fitzgerald M."/>
            <person name="Haas B."/>
            <person name="Abouelleil A."/>
            <person name="Alvarado L."/>
            <person name="Arachchi H.M."/>
            <person name="Berlin A."/>
            <person name="Brown A."/>
            <person name="Chapman S.B."/>
            <person name="Chen Z."/>
            <person name="Dunbar C."/>
            <person name="Freedman E."/>
            <person name="Gearin G."/>
            <person name="Goldberg J."/>
            <person name="Griggs A."/>
            <person name="Gujja S."/>
            <person name="Heiman D."/>
            <person name="Howarth C."/>
            <person name="Larson L."/>
            <person name="Lui A."/>
            <person name="MacDonald P.J."/>
            <person name="Montmayeur A."/>
            <person name="Murphy C."/>
            <person name="Neiman D."/>
            <person name="Pearson M."/>
            <person name="Priest M."/>
            <person name="Roberts A."/>
            <person name="Saif S."/>
            <person name="Shea T."/>
            <person name="Shenoy N."/>
            <person name="Sisk P."/>
            <person name="Stolte C."/>
            <person name="Sykes S."/>
            <person name="Wortman J."/>
            <person name="Nusbaum C."/>
            <person name="Birren B."/>
        </authorList>
    </citation>
    <scope>NUCLEOTIDE SEQUENCE [LARGE SCALE GENOMIC DNA]</scope>
    <source>
        <strain evidence="11 12">4_1_13</strain>
    </source>
</reference>
<dbReference type="InterPro" id="IPR048279">
    <property type="entry name" value="MdtK-like"/>
</dbReference>
<evidence type="ECO:0000256" key="1">
    <source>
        <dbReference type="ARBA" id="ARBA00004651"/>
    </source>
</evidence>
<dbReference type="InterPro" id="IPR050222">
    <property type="entry name" value="MATE_MdtK"/>
</dbReference>
<dbReference type="Proteomes" id="UP000004925">
    <property type="component" value="Unassembled WGS sequence"/>
</dbReference>
<gene>
    <name evidence="11" type="ORF">FSCG_01880</name>
</gene>
<dbReference type="CDD" id="cd13137">
    <property type="entry name" value="MATE_NorM_like"/>
    <property type="match status" value="1"/>
</dbReference>
<keyword evidence="7" id="KW-0406">Ion transport</keyword>
<sequence length="456" mass="50800">MKINWKIFREILYLAIPAVGEMTLYMMIWIFDTMMIGKYGGQLAVSSVGLSTEIIYSFFNIIIAVGVSTALTSLVSRAIGSKDYKKAEIIANAGIKIAVVLAFIFFSLLFFIPDKILNLAGATKEMLPLATRYAKISSFSFFLLTLSSTTNGVFRGVKDTKTSLYVAGSINIVNLFLDYVLIFGNLGFPEWGITGAAVATVAGNFIGILLQWSRLKKLPFKISFFSCVSKKDIWEIIRFAIPSGLQEANFSLSRLLGLTFILSLGTAAFAANQIGIAIEAISTMPGWGVAIACTALVGHSIGENKPDKSQEYTLYSTIIASIFMGILACFFFFIPKTLISFFINKQEIDVIRIGAICLQVAAFEQIPIAIVTVLGSYFKGIGNPKIPFYVSFFTNWFLRLPIAFYLISILRFPVYIYWIITTFQWSLESIILYYLYRKNINTVLKNMSISNIFDKI</sequence>
<dbReference type="GO" id="GO:0005886">
    <property type="term" value="C:plasma membrane"/>
    <property type="evidence" value="ECO:0007669"/>
    <property type="project" value="UniProtKB-SubCell"/>
</dbReference>
<dbReference type="NCBIfam" id="TIGR00797">
    <property type="entry name" value="matE"/>
    <property type="match status" value="1"/>
</dbReference>
<feature type="transmembrane region" description="Helical" evidence="10">
    <location>
        <begin position="415"/>
        <end position="436"/>
    </location>
</feature>
<dbReference type="GO" id="GO:0006811">
    <property type="term" value="P:monoatomic ion transport"/>
    <property type="evidence" value="ECO:0007669"/>
    <property type="project" value="UniProtKB-KW"/>
</dbReference>
<accession>A0A0M1VWV0</accession>
<proteinExistence type="predicted"/>
<evidence type="ECO:0000256" key="4">
    <source>
        <dbReference type="ARBA" id="ARBA00022475"/>
    </source>
</evidence>
<keyword evidence="4" id="KW-1003">Cell membrane</keyword>
<protein>
    <recommendedName>
        <fullName evidence="9">Multidrug-efflux transporter</fullName>
    </recommendedName>
</protein>
<feature type="transmembrane region" description="Helical" evidence="10">
    <location>
        <begin position="54"/>
        <end position="77"/>
    </location>
</feature>
<feature type="transmembrane region" description="Helical" evidence="10">
    <location>
        <begin position="314"/>
        <end position="333"/>
    </location>
</feature>
<feature type="transmembrane region" description="Helical" evidence="10">
    <location>
        <begin position="12"/>
        <end position="31"/>
    </location>
</feature>
<evidence type="ECO:0000256" key="10">
    <source>
        <dbReference type="SAM" id="Phobius"/>
    </source>
</evidence>
<dbReference type="HOGENOM" id="CLU_012893_5_3_0"/>
<comment type="subcellular location">
    <subcellularLocation>
        <location evidence="1">Cell membrane</location>
        <topology evidence="1">Multi-pass membrane protein</topology>
    </subcellularLocation>
</comment>
<dbReference type="PANTHER" id="PTHR43298:SF4">
    <property type="entry name" value="DRUG_SODIUM ANTIPORTER"/>
    <property type="match status" value="1"/>
</dbReference>
<dbReference type="PANTHER" id="PTHR43298">
    <property type="entry name" value="MULTIDRUG RESISTANCE PROTEIN NORM-RELATED"/>
    <property type="match status" value="1"/>
</dbReference>
<dbReference type="eggNOG" id="COG0534">
    <property type="taxonomic scope" value="Bacteria"/>
</dbReference>
<dbReference type="EMBL" id="ACDE02000022">
    <property type="protein sequence ID" value="EEO41167.1"/>
    <property type="molecule type" value="Genomic_DNA"/>
</dbReference>
<evidence type="ECO:0000256" key="3">
    <source>
        <dbReference type="ARBA" id="ARBA00022449"/>
    </source>
</evidence>
<dbReference type="AlphaFoldDB" id="A0A0M1VWV0"/>
<feature type="transmembrane region" description="Helical" evidence="10">
    <location>
        <begin position="133"/>
        <end position="154"/>
    </location>
</feature>
<dbReference type="Pfam" id="PF01554">
    <property type="entry name" value="MatE"/>
    <property type="match status" value="2"/>
</dbReference>
<evidence type="ECO:0000256" key="8">
    <source>
        <dbReference type="ARBA" id="ARBA00023136"/>
    </source>
</evidence>
<feature type="transmembrane region" description="Helical" evidence="10">
    <location>
        <begin position="192"/>
        <end position="212"/>
    </location>
</feature>
<feature type="transmembrane region" description="Helical" evidence="10">
    <location>
        <begin position="386"/>
        <end position="409"/>
    </location>
</feature>
<dbReference type="GO" id="GO:0042910">
    <property type="term" value="F:xenobiotic transmembrane transporter activity"/>
    <property type="evidence" value="ECO:0007669"/>
    <property type="project" value="InterPro"/>
</dbReference>
<keyword evidence="3" id="KW-0050">Antiport</keyword>
<evidence type="ECO:0000256" key="9">
    <source>
        <dbReference type="ARBA" id="ARBA00031636"/>
    </source>
</evidence>
<name>A0A0M1VWV0_FUSVC</name>
<evidence type="ECO:0000256" key="7">
    <source>
        <dbReference type="ARBA" id="ARBA00023065"/>
    </source>
</evidence>
<evidence type="ECO:0000313" key="12">
    <source>
        <dbReference type="Proteomes" id="UP000004925"/>
    </source>
</evidence>
<dbReference type="PIRSF" id="PIRSF006603">
    <property type="entry name" value="DinF"/>
    <property type="match status" value="1"/>
</dbReference>
<feature type="transmembrane region" description="Helical" evidence="10">
    <location>
        <begin position="166"/>
        <end position="186"/>
    </location>
</feature>
<evidence type="ECO:0000313" key="11">
    <source>
        <dbReference type="EMBL" id="EEO41167.1"/>
    </source>
</evidence>
<keyword evidence="2" id="KW-0813">Transport</keyword>
<keyword evidence="8 10" id="KW-0472">Membrane</keyword>
<feature type="transmembrane region" description="Helical" evidence="10">
    <location>
        <begin position="255"/>
        <end position="278"/>
    </location>
</feature>
<dbReference type="InterPro" id="IPR002528">
    <property type="entry name" value="MATE_fam"/>
</dbReference>
<keyword evidence="5 10" id="KW-0812">Transmembrane</keyword>